<dbReference type="VEuPathDB" id="AmoebaDB:DDB_G0276095"/>
<proteinExistence type="predicted"/>
<feature type="region of interest" description="Disordered" evidence="1">
    <location>
        <begin position="1"/>
        <end position="34"/>
    </location>
</feature>
<sequence length="438" mass="49702">MLPQSMSPPSQPSGFYPSQQPESSSSQSQPNPHLQSEYPKLLVALSGDYNSGKTYLMNKLENKNFQSSYQYATPAFGFIQSSISDYIYMDTQGLKRLASSSLDSDRGTLSIKDIKAIDNLISQTYKVANIIIEVRDTGNNEDICNTQQRHAEYLQDRITSENQIPVMVVVVHNFKNLKTISEVERYIRDDITNPEIGGQLTVSSKPETKGCKCMLIAYYIILKVLQDQGGIPKVNFLNKIIQIMEQSLGSYIKDPKVSKDSFVRVKKDETIASYWGSFFSKTEPEKPTLVETHEFKITIQNNTIKLINSSFDLEFYKDSCGFKSIDYSPQYDVVDKPDFFSIVYDAPNSYVQWLCSQNNSHIIVFQSVRKFPTYLRSDLRRNIYPRTYGNNKKEFQIPSKPGIDCARLSVTAKHIDGVAFVSLAKDNNVIGGSPFPRR</sequence>
<name>Q75JI8_DICDI</name>
<protein>
    <submittedName>
        <fullName evidence="2">Uncharacterized protein</fullName>
    </submittedName>
</protein>
<evidence type="ECO:0000313" key="2">
    <source>
        <dbReference type="EMBL" id="EAL69347.1"/>
    </source>
</evidence>
<feature type="compositionally biased region" description="Low complexity" evidence="1">
    <location>
        <begin position="17"/>
        <end position="34"/>
    </location>
</feature>
<dbReference type="PANTHER" id="PTHR34726">
    <property type="entry name" value="GBP DOMAIN-CONTAINING PROTEIN"/>
    <property type="match status" value="1"/>
</dbReference>
<dbReference type="HOGENOM" id="CLU_037271_0_0_1"/>
<dbReference type="GlyGen" id="Q75JI8">
    <property type="glycosylation" value="1 site"/>
</dbReference>
<dbReference type="Proteomes" id="UP000002195">
    <property type="component" value="Unassembled WGS sequence"/>
</dbReference>
<dbReference type="PaxDb" id="44689-DDB0233372"/>
<dbReference type="dictyBase" id="DDB_G0276095"/>
<dbReference type="SUPFAM" id="SSF52540">
    <property type="entry name" value="P-loop containing nucleoside triphosphate hydrolases"/>
    <property type="match status" value="1"/>
</dbReference>
<dbReference type="eggNOG" id="ENOG502SXM3">
    <property type="taxonomic scope" value="Eukaryota"/>
</dbReference>
<keyword evidence="3" id="KW-1185">Reference proteome</keyword>
<dbReference type="InterPro" id="IPR027417">
    <property type="entry name" value="P-loop_NTPase"/>
</dbReference>
<accession>Q75JI8</accession>
<evidence type="ECO:0000256" key="1">
    <source>
        <dbReference type="SAM" id="MobiDB-lite"/>
    </source>
</evidence>
<dbReference type="PhylomeDB" id="Q75JI8"/>
<gene>
    <name evidence="2" type="ORF">DDB_G0276095</name>
</gene>
<dbReference type="EMBL" id="AAFI02000014">
    <property type="protein sequence ID" value="EAL69347.1"/>
    <property type="molecule type" value="Genomic_DNA"/>
</dbReference>
<reference evidence="2 3" key="1">
    <citation type="journal article" date="2005" name="Nature">
        <title>The genome of the social amoeba Dictyostelium discoideum.</title>
        <authorList>
            <consortium name="The Dictyostelium discoideum Sequencing Consortium"/>
            <person name="Eichinger L."/>
            <person name="Pachebat J.A."/>
            <person name="Glockner G."/>
            <person name="Rajandream M.A."/>
            <person name="Sucgang R."/>
            <person name="Berriman M."/>
            <person name="Song J."/>
            <person name="Olsen R."/>
            <person name="Szafranski K."/>
            <person name="Xu Q."/>
            <person name="Tunggal B."/>
            <person name="Kummerfeld S."/>
            <person name="Madera M."/>
            <person name="Konfortov B.A."/>
            <person name="Rivero F."/>
            <person name="Bankier A.T."/>
            <person name="Lehmann R."/>
            <person name="Hamlin N."/>
            <person name="Davies R."/>
            <person name="Gaudet P."/>
            <person name="Fey P."/>
            <person name="Pilcher K."/>
            <person name="Chen G."/>
            <person name="Saunders D."/>
            <person name="Sodergren E."/>
            <person name="Davis P."/>
            <person name="Kerhornou A."/>
            <person name="Nie X."/>
            <person name="Hall N."/>
            <person name="Anjard C."/>
            <person name="Hemphill L."/>
            <person name="Bason N."/>
            <person name="Farbrother P."/>
            <person name="Desany B."/>
            <person name="Just E."/>
            <person name="Morio T."/>
            <person name="Rost R."/>
            <person name="Churcher C."/>
            <person name="Cooper J."/>
            <person name="Haydock S."/>
            <person name="van Driessche N."/>
            <person name="Cronin A."/>
            <person name="Goodhead I."/>
            <person name="Muzny D."/>
            <person name="Mourier T."/>
            <person name="Pain A."/>
            <person name="Lu M."/>
            <person name="Harper D."/>
            <person name="Lindsay R."/>
            <person name="Hauser H."/>
            <person name="James K."/>
            <person name="Quiles M."/>
            <person name="Madan Babu M."/>
            <person name="Saito T."/>
            <person name="Buchrieser C."/>
            <person name="Wardroper A."/>
            <person name="Felder M."/>
            <person name="Thangavelu M."/>
            <person name="Johnson D."/>
            <person name="Knights A."/>
            <person name="Loulseged H."/>
            <person name="Mungall K."/>
            <person name="Oliver K."/>
            <person name="Price C."/>
            <person name="Quail M.A."/>
            <person name="Urushihara H."/>
            <person name="Hernandez J."/>
            <person name="Rabbinowitsch E."/>
            <person name="Steffen D."/>
            <person name="Sanders M."/>
            <person name="Ma J."/>
            <person name="Kohara Y."/>
            <person name="Sharp S."/>
            <person name="Simmonds M."/>
            <person name="Spiegler S."/>
            <person name="Tivey A."/>
            <person name="Sugano S."/>
            <person name="White B."/>
            <person name="Walker D."/>
            <person name="Woodward J."/>
            <person name="Winckler T."/>
            <person name="Tanaka Y."/>
            <person name="Shaulsky G."/>
            <person name="Schleicher M."/>
            <person name="Weinstock G."/>
            <person name="Rosenthal A."/>
            <person name="Cox E.C."/>
            <person name="Chisholm R.L."/>
            <person name="Gibbs R."/>
            <person name="Loomis W.F."/>
            <person name="Platzer M."/>
            <person name="Kay R.R."/>
            <person name="Williams J."/>
            <person name="Dear P.H."/>
            <person name="Noegel A.A."/>
            <person name="Barrell B."/>
            <person name="Kuspa A."/>
        </authorList>
    </citation>
    <scope>NUCLEOTIDE SEQUENCE [LARGE SCALE GENOMIC DNA]</scope>
    <source>
        <strain evidence="2 3">AX4</strain>
    </source>
</reference>
<dbReference type="AlphaFoldDB" id="Q75JI8"/>
<dbReference type="InParanoid" id="Q75JI8"/>
<dbReference type="Gene3D" id="3.40.50.300">
    <property type="entry name" value="P-loop containing nucleotide triphosphate hydrolases"/>
    <property type="match status" value="1"/>
</dbReference>
<accession>Q552D5</accession>
<dbReference type="PANTHER" id="PTHR34726:SF1">
    <property type="entry name" value="G DOMAIN-CONTAINING PROTEIN"/>
    <property type="match status" value="1"/>
</dbReference>
<dbReference type="KEGG" id="ddi:DDB_G0276095"/>
<dbReference type="STRING" id="44689.Q75JI8"/>
<dbReference type="FunCoup" id="Q75JI8">
    <property type="interactions" value="2"/>
</dbReference>
<comment type="caution">
    <text evidence="2">The sequence shown here is derived from an EMBL/GenBank/DDBJ whole genome shotgun (WGS) entry which is preliminary data.</text>
</comment>
<dbReference type="GeneID" id="8620321"/>
<evidence type="ECO:0000313" key="3">
    <source>
        <dbReference type="Proteomes" id="UP000002195"/>
    </source>
</evidence>
<organism evidence="2 3">
    <name type="scientific">Dictyostelium discoideum</name>
    <name type="common">Social amoeba</name>
    <dbReference type="NCBI Taxonomy" id="44689"/>
    <lineage>
        <taxon>Eukaryota</taxon>
        <taxon>Amoebozoa</taxon>
        <taxon>Evosea</taxon>
        <taxon>Eumycetozoa</taxon>
        <taxon>Dictyostelia</taxon>
        <taxon>Dictyosteliales</taxon>
        <taxon>Dictyosteliaceae</taxon>
        <taxon>Dictyostelium</taxon>
    </lineage>
</organism>
<dbReference type="RefSeq" id="XP_643278.1">
    <property type="nucleotide sequence ID" value="XM_638186.1"/>
</dbReference>